<feature type="domain" description="Chaplin" evidence="5">
    <location>
        <begin position="62"/>
        <end position="79"/>
    </location>
</feature>
<comment type="caution">
    <text evidence="6">The sequence shown here is derived from an EMBL/GenBank/DDBJ whole genome shotgun (WGS) entry which is preliminary data.</text>
</comment>
<keyword evidence="7" id="KW-1185">Reference proteome</keyword>
<reference evidence="6 7" key="1">
    <citation type="submission" date="2020-08" db="EMBL/GenBank/DDBJ databases">
        <title>Sequencing the genomes of 1000 actinobacteria strains.</title>
        <authorList>
            <person name="Klenk H.-P."/>
        </authorList>
    </citation>
    <scope>NUCLEOTIDE SEQUENCE [LARGE SCALE GENOMIC DNA]</scope>
    <source>
        <strain evidence="6 7">DSM 43149</strain>
    </source>
</reference>
<dbReference type="RefSeq" id="WP_184994991.1">
    <property type="nucleotide sequence ID" value="NZ_BOMK01000020.1"/>
</dbReference>
<keyword evidence="2" id="KW-0130">Cell adhesion</keyword>
<keyword evidence="1" id="KW-0134">Cell wall</keyword>
<sequence>MKIVRGALVMFGMAAATLALSAGPANAAGTCGYGGCGGYGYGSYYGGYYGYPYYGYGYGGYNVPVNICGNSVSVLGVSATQAACR</sequence>
<accession>A0A7W7HZS9</accession>
<evidence type="ECO:0000313" key="7">
    <source>
        <dbReference type="Proteomes" id="UP000578112"/>
    </source>
</evidence>
<dbReference type="AlphaFoldDB" id="A0A7W7HZS9"/>
<keyword evidence="3" id="KW-0034">Amyloid</keyword>
<dbReference type="EMBL" id="JACHNH010000001">
    <property type="protein sequence ID" value="MBB4763721.1"/>
    <property type="molecule type" value="Genomic_DNA"/>
</dbReference>
<evidence type="ECO:0000256" key="3">
    <source>
        <dbReference type="ARBA" id="ARBA00023087"/>
    </source>
</evidence>
<gene>
    <name evidence="6" type="ORF">BJ971_004277</name>
</gene>
<organism evidence="6 7">
    <name type="scientific">Actinoplanes digitatis</name>
    <dbReference type="NCBI Taxonomy" id="1868"/>
    <lineage>
        <taxon>Bacteria</taxon>
        <taxon>Bacillati</taxon>
        <taxon>Actinomycetota</taxon>
        <taxon>Actinomycetes</taxon>
        <taxon>Micromonosporales</taxon>
        <taxon>Micromonosporaceae</taxon>
        <taxon>Actinoplanes</taxon>
    </lineage>
</organism>
<evidence type="ECO:0000256" key="4">
    <source>
        <dbReference type="SAM" id="SignalP"/>
    </source>
</evidence>
<protein>
    <submittedName>
        <fullName evidence="6">Putative membrane protein</fullName>
    </submittedName>
</protein>
<evidence type="ECO:0000256" key="1">
    <source>
        <dbReference type="ARBA" id="ARBA00022512"/>
    </source>
</evidence>
<keyword evidence="1" id="KW-0964">Secreted</keyword>
<keyword evidence="4" id="KW-0732">Signal</keyword>
<dbReference type="InterPro" id="IPR005528">
    <property type="entry name" value="ChpA-H"/>
</dbReference>
<dbReference type="GO" id="GO:0007155">
    <property type="term" value="P:cell adhesion"/>
    <property type="evidence" value="ECO:0007669"/>
    <property type="project" value="UniProtKB-KW"/>
</dbReference>
<evidence type="ECO:0000256" key="2">
    <source>
        <dbReference type="ARBA" id="ARBA00022889"/>
    </source>
</evidence>
<feature type="chain" id="PRO_5030758798" evidence="4">
    <location>
        <begin position="28"/>
        <end position="85"/>
    </location>
</feature>
<evidence type="ECO:0000313" key="6">
    <source>
        <dbReference type="EMBL" id="MBB4763721.1"/>
    </source>
</evidence>
<dbReference type="Proteomes" id="UP000578112">
    <property type="component" value="Unassembled WGS sequence"/>
</dbReference>
<proteinExistence type="predicted"/>
<name>A0A7W7HZS9_9ACTN</name>
<dbReference type="Pfam" id="PF03777">
    <property type="entry name" value="ChpA-C"/>
    <property type="match status" value="1"/>
</dbReference>
<evidence type="ECO:0000259" key="5">
    <source>
        <dbReference type="Pfam" id="PF03777"/>
    </source>
</evidence>
<feature type="signal peptide" evidence="4">
    <location>
        <begin position="1"/>
        <end position="27"/>
    </location>
</feature>